<dbReference type="STRING" id="41688.A0A2N3MZ91"/>
<proteinExistence type="predicted"/>
<evidence type="ECO:0008006" key="3">
    <source>
        <dbReference type="Google" id="ProtNLM"/>
    </source>
</evidence>
<dbReference type="AlphaFoldDB" id="A0A2N3MZ91"/>
<reference evidence="1 2" key="1">
    <citation type="journal article" date="2017" name="G3 (Bethesda)">
        <title>First Draft Genome Sequence of the Pathogenic Fungus Lomentospora prolificans (Formerly Scedosporium prolificans).</title>
        <authorList>
            <person name="Luo R."/>
            <person name="Zimin A."/>
            <person name="Workman R."/>
            <person name="Fan Y."/>
            <person name="Pertea G."/>
            <person name="Grossman N."/>
            <person name="Wear M.P."/>
            <person name="Jia B."/>
            <person name="Miller H."/>
            <person name="Casadevall A."/>
            <person name="Timp W."/>
            <person name="Zhang S.X."/>
            <person name="Salzberg S.L."/>
        </authorList>
    </citation>
    <scope>NUCLEOTIDE SEQUENCE [LARGE SCALE GENOMIC DNA]</scope>
    <source>
        <strain evidence="1 2">JHH-5317</strain>
    </source>
</reference>
<protein>
    <recommendedName>
        <fullName evidence="3">Spherulation-specific family 4</fullName>
    </recommendedName>
</protein>
<gene>
    <name evidence="1" type="ORF">jhhlp_008875</name>
</gene>
<dbReference type="VEuPathDB" id="FungiDB:jhhlp_008875"/>
<dbReference type="Pfam" id="PF12138">
    <property type="entry name" value="Spherulin4"/>
    <property type="match status" value="1"/>
</dbReference>
<sequence length="259" mass="28235">MVSILLPLYIYPAAGSWEPLLSVAQSHPSISFTAVINPNNGPGAGTLPDANYIAALKSFKSYPNVHLIGYVCCRYGDRDANLIDQDVVIYSHWQDELALLGESGVSIDGIFFDEVPAELEYVELMYNVSSHVRNTWNNGLGKEATVIFNPGVIVDEAFYDQADLIVAFEESQANLVDFLDSTKELSAENRAKSAAIVHTYQGTVDELTTLVDGVKNAGLGGVFVTDQAGGLYNQWPRWWDSLVELLSISPSPVASPQKC</sequence>
<evidence type="ECO:0000313" key="2">
    <source>
        <dbReference type="Proteomes" id="UP000233524"/>
    </source>
</evidence>
<evidence type="ECO:0000313" key="1">
    <source>
        <dbReference type="EMBL" id="PKS05497.1"/>
    </source>
</evidence>
<dbReference type="PANTHER" id="PTHR35040">
    <property type="match status" value="1"/>
</dbReference>
<keyword evidence="2" id="KW-1185">Reference proteome</keyword>
<dbReference type="InParanoid" id="A0A2N3MZ91"/>
<dbReference type="InterPro" id="IPR021986">
    <property type="entry name" value="Spherulin4"/>
</dbReference>
<dbReference type="EMBL" id="NLAX01001623">
    <property type="protein sequence ID" value="PKS05497.1"/>
    <property type="molecule type" value="Genomic_DNA"/>
</dbReference>
<organism evidence="1 2">
    <name type="scientific">Lomentospora prolificans</name>
    <dbReference type="NCBI Taxonomy" id="41688"/>
    <lineage>
        <taxon>Eukaryota</taxon>
        <taxon>Fungi</taxon>
        <taxon>Dikarya</taxon>
        <taxon>Ascomycota</taxon>
        <taxon>Pezizomycotina</taxon>
        <taxon>Sordariomycetes</taxon>
        <taxon>Hypocreomycetidae</taxon>
        <taxon>Microascales</taxon>
        <taxon>Microascaceae</taxon>
        <taxon>Lomentospora</taxon>
    </lineage>
</organism>
<name>A0A2N3MZ91_9PEZI</name>
<accession>A0A2N3MZ91</accession>
<comment type="caution">
    <text evidence="1">The sequence shown here is derived from an EMBL/GenBank/DDBJ whole genome shotgun (WGS) entry which is preliminary data.</text>
</comment>
<dbReference type="OrthoDB" id="5342184at2759"/>
<dbReference type="PANTHER" id="PTHR35040:SF9">
    <property type="entry name" value="4-LIKE CELL SURFACE PROTEIN, PUTATIVE (AFU_ORTHOLOGUE AFUA_4G14080)-RELATED"/>
    <property type="match status" value="1"/>
</dbReference>
<dbReference type="Proteomes" id="UP000233524">
    <property type="component" value="Unassembled WGS sequence"/>
</dbReference>